<proteinExistence type="predicted"/>
<sequence>MAMASVGPMWLADGARQSRARISFLLYPCLCPRTMSGPSFEAAAALRVPYDVLEHVAEFADQASLAALCRVSHEVSSLATRQLYRYVDLTTRSDQATLAFLELIAHKQSLGKLVVSLSIGPLRYAMRQAAYPTAFVVALRQMPMLRHLDSHDIELVGGSVTEVLRGLTRLESCHFAYFDGPAPSAADVFDCLPPLKRLHMDRHRIVRFAVAPRLDLRLVELLLLRSADTLVSLAILNGNFDLGGFLADTGPGAVWPHLISSLHIHSPTWNNCRSTTTNPGAVPSSHCLTHSLASWPFQVIRPQSSSPSSRGSLLSP</sequence>
<dbReference type="AlphaFoldDB" id="A0A165ZLR4"/>
<evidence type="ECO:0000313" key="2">
    <source>
        <dbReference type="Proteomes" id="UP000077266"/>
    </source>
</evidence>
<gene>
    <name evidence="1" type="ORF">EXIGLDRAFT_303791</name>
</gene>
<evidence type="ECO:0000313" key="1">
    <source>
        <dbReference type="EMBL" id="KZV83859.1"/>
    </source>
</evidence>
<reference evidence="1 2" key="1">
    <citation type="journal article" date="2016" name="Mol. Biol. Evol.">
        <title>Comparative Genomics of Early-Diverging Mushroom-Forming Fungi Provides Insights into the Origins of Lignocellulose Decay Capabilities.</title>
        <authorList>
            <person name="Nagy L.G."/>
            <person name="Riley R."/>
            <person name="Tritt A."/>
            <person name="Adam C."/>
            <person name="Daum C."/>
            <person name="Floudas D."/>
            <person name="Sun H."/>
            <person name="Yadav J.S."/>
            <person name="Pangilinan J."/>
            <person name="Larsson K.H."/>
            <person name="Matsuura K."/>
            <person name="Barry K."/>
            <person name="Labutti K."/>
            <person name="Kuo R."/>
            <person name="Ohm R.A."/>
            <person name="Bhattacharya S.S."/>
            <person name="Shirouzu T."/>
            <person name="Yoshinaga Y."/>
            <person name="Martin F.M."/>
            <person name="Grigoriev I.V."/>
            <person name="Hibbett D.S."/>
        </authorList>
    </citation>
    <scope>NUCLEOTIDE SEQUENCE [LARGE SCALE GENOMIC DNA]</scope>
    <source>
        <strain evidence="1 2">HHB12029</strain>
    </source>
</reference>
<keyword evidence="2" id="KW-1185">Reference proteome</keyword>
<protein>
    <recommendedName>
        <fullName evidence="3">F-box domain-containing protein</fullName>
    </recommendedName>
</protein>
<organism evidence="1 2">
    <name type="scientific">Exidia glandulosa HHB12029</name>
    <dbReference type="NCBI Taxonomy" id="1314781"/>
    <lineage>
        <taxon>Eukaryota</taxon>
        <taxon>Fungi</taxon>
        <taxon>Dikarya</taxon>
        <taxon>Basidiomycota</taxon>
        <taxon>Agaricomycotina</taxon>
        <taxon>Agaricomycetes</taxon>
        <taxon>Auriculariales</taxon>
        <taxon>Exidiaceae</taxon>
        <taxon>Exidia</taxon>
    </lineage>
</organism>
<name>A0A165ZLR4_EXIGL</name>
<evidence type="ECO:0008006" key="3">
    <source>
        <dbReference type="Google" id="ProtNLM"/>
    </source>
</evidence>
<dbReference type="EMBL" id="KV426252">
    <property type="protein sequence ID" value="KZV83859.1"/>
    <property type="molecule type" value="Genomic_DNA"/>
</dbReference>
<dbReference type="InParanoid" id="A0A165ZLR4"/>
<dbReference type="Proteomes" id="UP000077266">
    <property type="component" value="Unassembled WGS sequence"/>
</dbReference>
<accession>A0A165ZLR4</accession>